<feature type="binding site" evidence="10">
    <location>
        <begin position="164"/>
        <end position="172"/>
    </location>
    <ligand>
        <name>GTP</name>
        <dbReference type="ChEBI" id="CHEBI:37565"/>
    </ligand>
</feature>
<dbReference type="Gene3D" id="3.40.50.300">
    <property type="entry name" value="P-loop containing nucleotide triphosphate hydrolases"/>
    <property type="match status" value="1"/>
</dbReference>
<feature type="binding site" evidence="10">
    <location>
        <position position="251"/>
    </location>
    <ligand>
        <name>Zn(2+)</name>
        <dbReference type="ChEBI" id="CHEBI:29105"/>
    </ligand>
</feature>
<evidence type="ECO:0000259" key="12">
    <source>
        <dbReference type="PROSITE" id="PS51721"/>
    </source>
</evidence>
<comment type="subcellular location">
    <subcellularLocation>
        <location evidence="10">Cytoplasm</location>
    </subcellularLocation>
</comment>
<feature type="binding site" evidence="10">
    <location>
        <position position="259"/>
    </location>
    <ligand>
        <name>Zn(2+)</name>
        <dbReference type="ChEBI" id="CHEBI:29105"/>
    </ligand>
</feature>
<dbReference type="PANTHER" id="PTHR32120:SF11">
    <property type="entry name" value="SMALL RIBOSOMAL SUBUNIT BIOGENESIS GTPASE RSGA 1, MITOCHONDRIAL-RELATED"/>
    <property type="match status" value="1"/>
</dbReference>
<dbReference type="EC" id="3.6.1.-" evidence="10"/>
<feature type="domain" description="EngC GTPase" evidence="11">
    <location>
        <begin position="72"/>
        <end position="220"/>
    </location>
</feature>
<evidence type="ECO:0000256" key="6">
    <source>
        <dbReference type="ARBA" id="ARBA00022801"/>
    </source>
</evidence>
<evidence type="ECO:0000256" key="9">
    <source>
        <dbReference type="ARBA" id="ARBA00023134"/>
    </source>
</evidence>
<dbReference type="GO" id="GO:0005737">
    <property type="term" value="C:cytoplasm"/>
    <property type="evidence" value="ECO:0007669"/>
    <property type="project" value="UniProtKB-SubCell"/>
</dbReference>
<dbReference type="InterPro" id="IPR012340">
    <property type="entry name" value="NA-bd_OB-fold"/>
</dbReference>
<keyword evidence="5 10" id="KW-0547">Nucleotide-binding</keyword>
<gene>
    <name evidence="10" type="primary">rsgA</name>
    <name evidence="13" type="ORF">CBW65_16500</name>
</gene>
<dbReference type="Pfam" id="PF03193">
    <property type="entry name" value="RsgA_GTPase"/>
    <property type="match status" value="1"/>
</dbReference>
<evidence type="ECO:0000256" key="2">
    <source>
        <dbReference type="ARBA" id="ARBA00022517"/>
    </source>
</evidence>
<reference evidence="14" key="1">
    <citation type="submission" date="2017-05" db="EMBL/GenBank/DDBJ databases">
        <authorList>
            <person name="Sung H."/>
        </authorList>
    </citation>
    <scope>NUCLEOTIDE SEQUENCE [LARGE SCALE GENOMIC DNA]</scope>
    <source>
        <strain evidence="14">AR23208</strain>
    </source>
</reference>
<sequence length="293" mass="32458">MPEGLITKAIAGFYYVQDGDVVRQCRARGVFKKQGINPLVGDRVVYTAIGGQEGVVEELLPRKNELVRPPLANIDQCVLTFSVKEPDFNPKLLDRMLVQVERESLPAVIVLTKVDLLADKEQAERFLHPYRDMGYQGAWVSTKSGAGVEQVRALLSGKLSGLSGNSGVGKSTLLNTLSPGLNLSIGEISQKLGRGKHTTRHSEIFRIFEDTFVIDTPGFATLEFAGMEPPILAQCFRDIWDLSHDCKYRSCLHEGEDGCAVRAGAEAGKMSPNRYAHYLEFLGELKEAKERRY</sequence>
<dbReference type="PROSITE" id="PS51721">
    <property type="entry name" value="G_CP"/>
    <property type="match status" value="1"/>
</dbReference>
<dbReference type="EMBL" id="CP021434">
    <property type="protein sequence ID" value="ARU62385.1"/>
    <property type="molecule type" value="Genomic_DNA"/>
</dbReference>
<dbReference type="Pfam" id="PF16745">
    <property type="entry name" value="RsgA_N"/>
    <property type="match status" value="1"/>
</dbReference>
<keyword evidence="9 10" id="KW-0342">GTP-binding</keyword>
<dbReference type="OrthoDB" id="9809485at2"/>
<dbReference type="InterPro" id="IPR027417">
    <property type="entry name" value="P-loop_NTPase"/>
</dbReference>
<keyword evidence="4 10" id="KW-0699">rRNA-binding</keyword>
<dbReference type="InterPro" id="IPR010914">
    <property type="entry name" value="RsgA_GTPase_dom"/>
</dbReference>
<dbReference type="NCBIfam" id="TIGR00157">
    <property type="entry name" value="ribosome small subunit-dependent GTPase A"/>
    <property type="match status" value="1"/>
</dbReference>
<dbReference type="GO" id="GO:0005525">
    <property type="term" value="F:GTP binding"/>
    <property type="evidence" value="ECO:0007669"/>
    <property type="project" value="UniProtKB-UniRule"/>
</dbReference>
<evidence type="ECO:0000259" key="11">
    <source>
        <dbReference type="PROSITE" id="PS50936"/>
    </source>
</evidence>
<evidence type="ECO:0000256" key="3">
    <source>
        <dbReference type="ARBA" id="ARBA00022723"/>
    </source>
</evidence>
<keyword evidence="2 10" id="KW-0690">Ribosome biogenesis</keyword>
<keyword evidence="14" id="KW-1185">Reference proteome</keyword>
<proteinExistence type="inferred from homology"/>
<evidence type="ECO:0000256" key="5">
    <source>
        <dbReference type="ARBA" id="ARBA00022741"/>
    </source>
</evidence>
<dbReference type="CDD" id="cd04466">
    <property type="entry name" value="S1_YloQ_GTPase"/>
    <property type="match status" value="1"/>
</dbReference>
<keyword evidence="3 10" id="KW-0479">Metal-binding</keyword>
<dbReference type="PROSITE" id="PS50936">
    <property type="entry name" value="ENGC_GTPASE"/>
    <property type="match status" value="1"/>
</dbReference>
<dbReference type="HAMAP" id="MF_01820">
    <property type="entry name" value="GTPase_RsgA"/>
    <property type="match status" value="1"/>
</dbReference>
<dbReference type="GO" id="GO:0003924">
    <property type="term" value="F:GTPase activity"/>
    <property type="evidence" value="ECO:0007669"/>
    <property type="project" value="UniProtKB-UniRule"/>
</dbReference>
<feature type="binding site" evidence="10">
    <location>
        <position position="253"/>
    </location>
    <ligand>
        <name>Zn(2+)</name>
        <dbReference type="ChEBI" id="CHEBI:29105"/>
    </ligand>
</feature>
<feature type="binding site" evidence="10">
    <location>
        <position position="246"/>
    </location>
    <ligand>
        <name>Zn(2+)</name>
        <dbReference type="ChEBI" id="CHEBI:29105"/>
    </ligand>
</feature>
<dbReference type="InterPro" id="IPR031944">
    <property type="entry name" value="RsgA_N"/>
</dbReference>
<dbReference type="GO" id="GO:0046872">
    <property type="term" value="F:metal ion binding"/>
    <property type="evidence" value="ECO:0007669"/>
    <property type="project" value="UniProtKB-KW"/>
</dbReference>
<dbReference type="PANTHER" id="PTHR32120">
    <property type="entry name" value="SMALL RIBOSOMAL SUBUNIT BIOGENESIS GTPASE RSGA"/>
    <property type="match status" value="1"/>
</dbReference>
<dbReference type="SUPFAM" id="SSF50249">
    <property type="entry name" value="Nucleic acid-binding proteins"/>
    <property type="match status" value="1"/>
</dbReference>
<evidence type="ECO:0000313" key="13">
    <source>
        <dbReference type="EMBL" id="ARU62385.1"/>
    </source>
</evidence>
<keyword evidence="1 10" id="KW-0963">Cytoplasm</keyword>
<dbReference type="SUPFAM" id="SSF52540">
    <property type="entry name" value="P-loop containing nucleoside triphosphate hydrolases"/>
    <property type="match status" value="1"/>
</dbReference>
<comment type="subunit">
    <text evidence="10">Monomer. Associates with 30S ribosomal subunit, binds 16S rRNA.</text>
</comment>
<evidence type="ECO:0000313" key="14">
    <source>
        <dbReference type="Proteomes" id="UP000195437"/>
    </source>
</evidence>
<comment type="similarity">
    <text evidence="10">Belongs to the TRAFAC class YlqF/YawG GTPase family. RsgA subfamily.</text>
</comment>
<organism evidence="13 14">
    <name type="scientific">Tumebacillus avium</name>
    <dbReference type="NCBI Taxonomy" id="1903704"/>
    <lineage>
        <taxon>Bacteria</taxon>
        <taxon>Bacillati</taxon>
        <taxon>Bacillota</taxon>
        <taxon>Bacilli</taxon>
        <taxon>Bacillales</taxon>
        <taxon>Alicyclobacillaceae</taxon>
        <taxon>Tumebacillus</taxon>
    </lineage>
</organism>
<comment type="cofactor">
    <cofactor evidence="10">
        <name>Zn(2+)</name>
        <dbReference type="ChEBI" id="CHEBI:29105"/>
    </cofactor>
    <text evidence="10">Binds 1 zinc ion per subunit.</text>
</comment>
<evidence type="ECO:0000256" key="4">
    <source>
        <dbReference type="ARBA" id="ARBA00022730"/>
    </source>
</evidence>
<keyword evidence="8 10" id="KW-0694">RNA-binding</keyword>
<dbReference type="InterPro" id="IPR030378">
    <property type="entry name" value="G_CP_dom"/>
</dbReference>
<dbReference type="GO" id="GO:0042274">
    <property type="term" value="P:ribosomal small subunit biogenesis"/>
    <property type="evidence" value="ECO:0007669"/>
    <property type="project" value="UniProtKB-UniRule"/>
</dbReference>
<dbReference type="InterPro" id="IPR004881">
    <property type="entry name" value="Ribosome_biogen_GTPase_RsgA"/>
</dbReference>
<evidence type="ECO:0000256" key="7">
    <source>
        <dbReference type="ARBA" id="ARBA00022833"/>
    </source>
</evidence>
<feature type="domain" description="CP-type G" evidence="12">
    <location>
        <begin position="63"/>
        <end position="222"/>
    </location>
</feature>
<protein>
    <recommendedName>
        <fullName evidence="10">Small ribosomal subunit biogenesis GTPase RsgA</fullName>
        <ecNumber evidence="10">3.6.1.-</ecNumber>
    </recommendedName>
</protein>
<accession>A0A1Y0ISF5</accession>
<dbReference type="KEGG" id="tum:CBW65_16500"/>
<dbReference type="Proteomes" id="UP000195437">
    <property type="component" value="Chromosome"/>
</dbReference>
<comment type="function">
    <text evidence="10">One of several proteins that assist in the late maturation steps of the functional core of the 30S ribosomal subunit. Helps release RbfA from mature subunits. May play a role in the assembly of ribosomal proteins into the subunit. Circularly permuted GTPase that catalyzes slow GTP hydrolysis, GTPase activity is stimulated by the 30S ribosomal subunit.</text>
</comment>
<dbReference type="AlphaFoldDB" id="A0A1Y0ISF5"/>
<feature type="binding site" evidence="10">
    <location>
        <begin position="112"/>
        <end position="115"/>
    </location>
    <ligand>
        <name>GTP</name>
        <dbReference type="ChEBI" id="CHEBI:37565"/>
    </ligand>
</feature>
<dbReference type="RefSeq" id="WP_087457745.1">
    <property type="nucleotide sequence ID" value="NZ_CP021434.1"/>
</dbReference>
<keyword evidence="6 10" id="KW-0378">Hydrolase</keyword>
<evidence type="ECO:0000256" key="1">
    <source>
        <dbReference type="ARBA" id="ARBA00022490"/>
    </source>
</evidence>
<keyword evidence="7 10" id="KW-0862">Zinc</keyword>
<dbReference type="GO" id="GO:0019843">
    <property type="term" value="F:rRNA binding"/>
    <property type="evidence" value="ECO:0007669"/>
    <property type="project" value="UniProtKB-KW"/>
</dbReference>
<dbReference type="Gene3D" id="2.40.50.140">
    <property type="entry name" value="Nucleic acid-binding proteins"/>
    <property type="match status" value="1"/>
</dbReference>
<dbReference type="CDD" id="cd01854">
    <property type="entry name" value="YjeQ_EngC"/>
    <property type="match status" value="1"/>
</dbReference>
<evidence type="ECO:0000256" key="8">
    <source>
        <dbReference type="ARBA" id="ARBA00022884"/>
    </source>
</evidence>
<name>A0A1Y0ISF5_9BACL</name>
<evidence type="ECO:0000256" key="10">
    <source>
        <dbReference type="HAMAP-Rule" id="MF_01820"/>
    </source>
</evidence>
<dbReference type="Gene3D" id="1.10.40.50">
    <property type="entry name" value="Probable gtpase engc, domain 3"/>
    <property type="match status" value="1"/>
</dbReference>